<evidence type="ECO:0000313" key="13">
    <source>
        <dbReference type="Proteomes" id="UP000051574"/>
    </source>
</evidence>
<reference evidence="12 13" key="1">
    <citation type="submission" date="2015-09" db="EMBL/GenBank/DDBJ databases">
        <title>Draft genome of the scarab beetle Oryctes borbonicus.</title>
        <authorList>
            <person name="Meyer J.M."/>
            <person name="Markov G.V."/>
            <person name="Baskaran P."/>
            <person name="Herrmann M."/>
            <person name="Sommer R.J."/>
            <person name="Roedelsperger C."/>
        </authorList>
    </citation>
    <scope>NUCLEOTIDE SEQUENCE [LARGE SCALE GENOMIC DNA]</scope>
    <source>
        <strain evidence="12">OB123</strain>
        <tissue evidence="12">Whole animal</tissue>
    </source>
</reference>
<organism evidence="12 13">
    <name type="scientific">Oryctes borbonicus</name>
    <dbReference type="NCBI Taxonomy" id="1629725"/>
    <lineage>
        <taxon>Eukaryota</taxon>
        <taxon>Metazoa</taxon>
        <taxon>Ecdysozoa</taxon>
        <taxon>Arthropoda</taxon>
        <taxon>Hexapoda</taxon>
        <taxon>Insecta</taxon>
        <taxon>Pterygota</taxon>
        <taxon>Neoptera</taxon>
        <taxon>Endopterygota</taxon>
        <taxon>Coleoptera</taxon>
        <taxon>Polyphaga</taxon>
        <taxon>Scarabaeiformia</taxon>
        <taxon>Scarabaeidae</taxon>
        <taxon>Dynastinae</taxon>
        <taxon>Oryctes</taxon>
    </lineage>
</organism>
<proteinExistence type="inferred from homology"/>
<dbReference type="InterPro" id="IPR051681">
    <property type="entry name" value="Ser/Thr_Kinases-Pseudokinases"/>
</dbReference>
<evidence type="ECO:0000256" key="2">
    <source>
        <dbReference type="ARBA" id="ARBA00022527"/>
    </source>
</evidence>
<accession>A0A0T6B1C9</accession>
<evidence type="ECO:0000313" key="12">
    <source>
        <dbReference type="EMBL" id="KRT80987.1"/>
    </source>
</evidence>
<dbReference type="PANTHER" id="PTHR44329:SF285">
    <property type="entry name" value="V-MOS MOLONEY MURINE SARCOMA VIRAL ONCO HOMOLOG"/>
    <property type="match status" value="1"/>
</dbReference>
<keyword evidence="3" id="KW-0808">Transferase</keyword>
<evidence type="ECO:0000256" key="5">
    <source>
        <dbReference type="ARBA" id="ARBA00022777"/>
    </source>
</evidence>
<comment type="catalytic activity">
    <reaction evidence="7">
        <text>L-threonyl-[protein] + ATP = O-phospho-L-threonyl-[protein] + ADP + H(+)</text>
        <dbReference type="Rhea" id="RHEA:46608"/>
        <dbReference type="Rhea" id="RHEA-COMP:11060"/>
        <dbReference type="Rhea" id="RHEA-COMP:11605"/>
        <dbReference type="ChEBI" id="CHEBI:15378"/>
        <dbReference type="ChEBI" id="CHEBI:30013"/>
        <dbReference type="ChEBI" id="CHEBI:30616"/>
        <dbReference type="ChEBI" id="CHEBI:61977"/>
        <dbReference type="ChEBI" id="CHEBI:456216"/>
        <dbReference type="EC" id="2.7.11.1"/>
    </reaction>
</comment>
<comment type="caution">
    <text evidence="12">The sequence shown here is derived from an EMBL/GenBank/DDBJ whole genome shotgun (WGS) entry which is preliminary data.</text>
</comment>
<name>A0A0T6B1C9_9SCAR</name>
<evidence type="ECO:0000256" key="10">
    <source>
        <dbReference type="RuleBase" id="RU000304"/>
    </source>
</evidence>
<keyword evidence="6 9" id="KW-0067">ATP-binding</keyword>
<feature type="non-terminal residue" evidence="12">
    <location>
        <position position="1"/>
    </location>
</feature>
<evidence type="ECO:0000256" key="6">
    <source>
        <dbReference type="ARBA" id="ARBA00022840"/>
    </source>
</evidence>
<feature type="domain" description="Protein kinase" evidence="11">
    <location>
        <begin position="50"/>
        <end position="182"/>
    </location>
</feature>
<keyword evidence="2 10" id="KW-0723">Serine/threonine-protein kinase</keyword>
<evidence type="ECO:0000256" key="9">
    <source>
        <dbReference type="PROSITE-ProRule" id="PRU10141"/>
    </source>
</evidence>
<dbReference type="EC" id="2.7.11.1" evidence="1"/>
<sequence>PRSPQNLPQLKENNKRQTNIQIKFSDFSTEKLLIVKTPEKFQIFENGLVEADLNVLGRGSFGTVVSGIYKNEDVAVKVVKLRLNEELNEVKALSLNHKNVVRTIDVLINSNMNYAIVIMERLRDSKHLQNLLDDENLFLERRLVLKYALDIATGLSFCHRNNLIHMDLKPSNILLCQDDVCK</sequence>
<keyword evidence="13" id="KW-1185">Reference proteome</keyword>
<gene>
    <name evidence="12" type="ORF">AMK59_5831</name>
</gene>
<dbReference type="EMBL" id="LJIG01016309">
    <property type="protein sequence ID" value="KRT80987.1"/>
    <property type="molecule type" value="Genomic_DNA"/>
</dbReference>
<feature type="binding site" evidence="9">
    <location>
        <position position="77"/>
    </location>
    <ligand>
        <name>ATP</name>
        <dbReference type="ChEBI" id="CHEBI:30616"/>
    </ligand>
</feature>
<dbReference type="SUPFAM" id="SSF56112">
    <property type="entry name" value="Protein kinase-like (PK-like)"/>
    <property type="match status" value="1"/>
</dbReference>
<evidence type="ECO:0000256" key="1">
    <source>
        <dbReference type="ARBA" id="ARBA00012513"/>
    </source>
</evidence>
<dbReference type="Gene3D" id="3.30.200.20">
    <property type="entry name" value="Phosphorylase Kinase, domain 1"/>
    <property type="match status" value="1"/>
</dbReference>
<comment type="similarity">
    <text evidence="10">Belongs to the protein kinase superfamily.</text>
</comment>
<evidence type="ECO:0000256" key="7">
    <source>
        <dbReference type="ARBA" id="ARBA00047899"/>
    </source>
</evidence>
<evidence type="ECO:0000259" key="11">
    <source>
        <dbReference type="PROSITE" id="PS50011"/>
    </source>
</evidence>
<dbReference type="Pfam" id="PF00069">
    <property type="entry name" value="Pkinase"/>
    <property type="match status" value="1"/>
</dbReference>
<evidence type="ECO:0000256" key="8">
    <source>
        <dbReference type="ARBA" id="ARBA00048679"/>
    </source>
</evidence>
<dbReference type="AlphaFoldDB" id="A0A0T6B1C9"/>
<dbReference type="InterPro" id="IPR008271">
    <property type="entry name" value="Ser/Thr_kinase_AS"/>
</dbReference>
<dbReference type="InterPro" id="IPR011009">
    <property type="entry name" value="Kinase-like_dom_sf"/>
</dbReference>
<dbReference type="PANTHER" id="PTHR44329">
    <property type="entry name" value="SERINE/THREONINE-PROTEIN KINASE TNNI3K-RELATED"/>
    <property type="match status" value="1"/>
</dbReference>
<evidence type="ECO:0000256" key="3">
    <source>
        <dbReference type="ARBA" id="ARBA00022679"/>
    </source>
</evidence>
<keyword evidence="5 12" id="KW-0418">Kinase</keyword>
<dbReference type="PROSITE" id="PS00107">
    <property type="entry name" value="PROTEIN_KINASE_ATP"/>
    <property type="match status" value="1"/>
</dbReference>
<dbReference type="OrthoDB" id="4062651at2759"/>
<dbReference type="PROSITE" id="PS50011">
    <property type="entry name" value="PROTEIN_KINASE_DOM"/>
    <property type="match status" value="1"/>
</dbReference>
<dbReference type="Proteomes" id="UP000051574">
    <property type="component" value="Unassembled WGS sequence"/>
</dbReference>
<dbReference type="GO" id="GO:0005524">
    <property type="term" value="F:ATP binding"/>
    <property type="evidence" value="ECO:0007669"/>
    <property type="project" value="UniProtKB-UniRule"/>
</dbReference>
<dbReference type="GO" id="GO:0004674">
    <property type="term" value="F:protein serine/threonine kinase activity"/>
    <property type="evidence" value="ECO:0007669"/>
    <property type="project" value="UniProtKB-KW"/>
</dbReference>
<comment type="catalytic activity">
    <reaction evidence="8">
        <text>L-seryl-[protein] + ATP = O-phospho-L-seryl-[protein] + ADP + H(+)</text>
        <dbReference type="Rhea" id="RHEA:17989"/>
        <dbReference type="Rhea" id="RHEA-COMP:9863"/>
        <dbReference type="Rhea" id="RHEA-COMP:11604"/>
        <dbReference type="ChEBI" id="CHEBI:15378"/>
        <dbReference type="ChEBI" id="CHEBI:29999"/>
        <dbReference type="ChEBI" id="CHEBI:30616"/>
        <dbReference type="ChEBI" id="CHEBI:83421"/>
        <dbReference type="ChEBI" id="CHEBI:456216"/>
        <dbReference type="EC" id="2.7.11.1"/>
    </reaction>
</comment>
<dbReference type="Gene3D" id="1.10.510.10">
    <property type="entry name" value="Transferase(Phosphotransferase) domain 1"/>
    <property type="match status" value="1"/>
</dbReference>
<dbReference type="PROSITE" id="PS00108">
    <property type="entry name" value="PROTEIN_KINASE_ST"/>
    <property type="match status" value="1"/>
</dbReference>
<evidence type="ECO:0000256" key="4">
    <source>
        <dbReference type="ARBA" id="ARBA00022741"/>
    </source>
</evidence>
<keyword evidence="4 9" id="KW-0547">Nucleotide-binding</keyword>
<dbReference type="SMART" id="SM00220">
    <property type="entry name" value="S_TKc"/>
    <property type="match status" value="1"/>
</dbReference>
<dbReference type="InterPro" id="IPR000719">
    <property type="entry name" value="Prot_kinase_dom"/>
</dbReference>
<dbReference type="InterPro" id="IPR017441">
    <property type="entry name" value="Protein_kinase_ATP_BS"/>
</dbReference>
<protein>
    <recommendedName>
        <fullName evidence="1">non-specific serine/threonine protein kinase</fullName>
        <ecNumber evidence="1">2.7.11.1</ecNumber>
    </recommendedName>
</protein>